<dbReference type="GO" id="GO:0016787">
    <property type="term" value="F:hydrolase activity"/>
    <property type="evidence" value="ECO:0007669"/>
    <property type="project" value="UniProtKB-KW"/>
</dbReference>
<keyword evidence="1" id="KW-0808">Transferase</keyword>
<dbReference type="Pfam" id="PF17917">
    <property type="entry name" value="RT_RNaseH"/>
    <property type="match status" value="1"/>
</dbReference>
<dbReference type="GO" id="GO:0015074">
    <property type="term" value="P:DNA integration"/>
    <property type="evidence" value="ECO:0007669"/>
    <property type="project" value="InterPro"/>
</dbReference>
<dbReference type="Proteomes" id="UP000085678">
    <property type="component" value="Unplaced"/>
</dbReference>
<dbReference type="Pfam" id="PF00665">
    <property type="entry name" value="rve"/>
    <property type="match status" value="1"/>
</dbReference>
<dbReference type="CDD" id="cd09274">
    <property type="entry name" value="RNase_HI_RT_Ty3"/>
    <property type="match status" value="1"/>
</dbReference>
<dbReference type="Pfam" id="PF17921">
    <property type="entry name" value="Integrase_H2C2"/>
    <property type="match status" value="1"/>
</dbReference>
<dbReference type="GO" id="GO:0003964">
    <property type="term" value="F:RNA-directed DNA polymerase activity"/>
    <property type="evidence" value="ECO:0007669"/>
    <property type="project" value="UniProtKB-KW"/>
</dbReference>
<reference evidence="10" key="1">
    <citation type="submission" date="2025-08" db="UniProtKB">
        <authorList>
            <consortium name="RefSeq"/>
        </authorList>
    </citation>
    <scope>IDENTIFICATION</scope>
    <source>
        <tissue evidence="10">Gonads</tissue>
    </source>
</reference>
<dbReference type="GO" id="GO:0004519">
    <property type="term" value="F:endonuclease activity"/>
    <property type="evidence" value="ECO:0007669"/>
    <property type="project" value="UniProtKB-KW"/>
</dbReference>
<evidence type="ECO:0000313" key="9">
    <source>
        <dbReference type="Proteomes" id="UP000085678"/>
    </source>
</evidence>
<evidence type="ECO:0000256" key="4">
    <source>
        <dbReference type="ARBA" id="ARBA00022759"/>
    </source>
</evidence>
<dbReference type="SUPFAM" id="SSF53098">
    <property type="entry name" value="Ribonuclease H-like"/>
    <property type="match status" value="1"/>
</dbReference>
<evidence type="ECO:0000256" key="6">
    <source>
        <dbReference type="ARBA" id="ARBA00022918"/>
    </source>
</evidence>
<evidence type="ECO:0000256" key="3">
    <source>
        <dbReference type="ARBA" id="ARBA00022722"/>
    </source>
</evidence>
<keyword evidence="2" id="KW-0548">Nucleotidyltransferase</keyword>
<sequence length="447" mass="51048">MDLMLEGIDGAQGVMDDILIAAETPEEHDHILKRVATRAKELNLKLNFNKCQIIQPCVKYVGHMIIQEGLKSDPDKVKAVRDMPVPKSKEEKELTIQCDASSYGVGGVILQEGQPIAYSSRALNKTEQNYAQIEKEMLAVVHCCRKFHHYIFGCHVTVESDHKPLQAIYKKPLLSAPMRLQGMMFKLQPYDIMLKYKPGKELVIGDMLSRANLPNTVQDMGPVYINMVDYLSIAPARYQQFQEAIATELSELHTMILKGWPDTKEEVPHSIRQYWNTREELSVYDGIVYKGKRIVVPPSMHSNMLSQVHKLHLGITKCKQRAREAHYWPGMNQQIENLVNDCAICNSYQNSLPKETLRPMKTPDMPWSEIGSDIMDWKGEHYLVTVDSFSKYTEVDKLLDLSSAATTDVLKAQISRHGIPLKMRTDNGLQYSSQEFSEFCMDFDMNM</sequence>
<accession>A0A1S3H159</accession>
<evidence type="ECO:0000259" key="7">
    <source>
        <dbReference type="PROSITE" id="PS50878"/>
    </source>
</evidence>
<dbReference type="KEGG" id="lak:106151184"/>
<dbReference type="OrthoDB" id="6142960at2759"/>
<dbReference type="InterPro" id="IPR043128">
    <property type="entry name" value="Rev_trsase/Diguanyl_cyclase"/>
</dbReference>
<feature type="domain" description="Integrase catalytic" evidence="8">
    <location>
        <begin position="362"/>
        <end position="447"/>
    </location>
</feature>
<dbReference type="RefSeq" id="XP_013379743.1">
    <property type="nucleotide sequence ID" value="XM_013524289.1"/>
</dbReference>
<dbReference type="PROSITE" id="PS50994">
    <property type="entry name" value="INTEGRASE"/>
    <property type="match status" value="1"/>
</dbReference>
<dbReference type="Gene3D" id="1.10.340.70">
    <property type="match status" value="1"/>
</dbReference>
<dbReference type="InterPro" id="IPR001584">
    <property type="entry name" value="Integrase_cat-core"/>
</dbReference>
<keyword evidence="5" id="KW-0378">Hydrolase</keyword>
<dbReference type="Gene3D" id="3.30.420.10">
    <property type="entry name" value="Ribonuclease H-like superfamily/Ribonuclease H"/>
    <property type="match status" value="1"/>
</dbReference>
<protein>
    <submittedName>
        <fullName evidence="10">Uncharacterized protein K02A2.6-like</fullName>
    </submittedName>
</protein>
<proteinExistence type="predicted"/>
<name>A0A1S3H159_LINAN</name>
<keyword evidence="9" id="KW-1185">Reference proteome</keyword>
<keyword evidence="4" id="KW-0255">Endonuclease</keyword>
<dbReference type="InParanoid" id="A0A1S3H159"/>
<feature type="domain" description="Reverse transcriptase" evidence="7">
    <location>
        <begin position="1"/>
        <end position="65"/>
    </location>
</feature>
<dbReference type="AlphaFoldDB" id="A0A1S3H159"/>
<dbReference type="PROSITE" id="PS50878">
    <property type="entry name" value="RT_POL"/>
    <property type="match status" value="1"/>
</dbReference>
<keyword evidence="6" id="KW-0695">RNA-directed DNA polymerase</keyword>
<dbReference type="Pfam" id="PF00078">
    <property type="entry name" value="RVT_1"/>
    <property type="match status" value="1"/>
</dbReference>
<dbReference type="InterPro" id="IPR041588">
    <property type="entry name" value="Integrase_H2C2"/>
</dbReference>
<evidence type="ECO:0000256" key="2">
    <source>
        <dbReference type="ARBA" id="ARBA00022695"/>
    </source>
</evidence>
<dbReference type="Gene3D" id="3.10.20.370">
    <property type="match status" value="1"/>
</dbReference>
<evidence type="ECO:0000256" key="5">
    <source>
        <dbReference type="ARBA" id="ARBA00022801"/>
    </source>
</evidence>
<dbReference type="InterPro" id="IPR043502">
    <property type="entry name" value="DNA/RNA_pol_sf"/>
</dbReference>
<gene>
    <name evidence="10" type="primary">LOC106151184</name>
</gene>
<dbReference type="InterPro" id="IPR000477">
    <property type="entry name" value="RT_dom"/>
</dbReference>
<dbReference type="GO" id="GO:0003676">
    <property type="term" value="F:nucleic acid binding"/>
    <property type="evidence" value="ECO:0007669"/>
    <property type="project" value="InterPro"/>
</dbReference>
<dbReference type="InterPro" id="IPR050951">
    <property type="entry name" value="Retrovirus_Pol_polyprotein"/>
</dbReference>
<dbReference type="FunFam" id="3.10.20.370:FF:000001">
    <property type="entry name" value="Retrovirus-related Pol polyprotein from transposon 17.6-like protein"/>
    <property type="match status" value="1"/>
</dbReference>
<dbReference type="InterPro" id="IPR041373">
    <property type="entry name" value="RT_RNaseH"/>
</dbReference>
<evidence type="ECO:0000256" key="1">
    <source>
        <dbReference type="ARBA" id="ARBA00022679"/>
    </source>
</evidence>
<dbReference type="STRING" id="7574.A0A1S3H159"/>
<evidence type="ECO:0000313" key="10">
    <source>
        <dbReference type="RefSeq" id="XP_013379743.1"/>
    </source>
</evidence>
<keyword evidence="3" id="KW-0540">Nuclease</keyword>
<evidence type="ECO:0000259" key="8">
    <source>
        <dbReference type="PROSITE" id="PS50994"/>
    </source>
</evidence>
<dbReference type="PANTHER" id="PTHR37984:SF8">
    <property type="entry name" value="CCHC-TYPE DOMAIN-CONTAINING PROTEIN"/>
    <property type="match status" value="1"/>
</dbReference>
<organism evidence="9 10">
    <name type="scientific">Lingula anatina</name>
    <name type="common">Brachiopod</name>
    <name type="synonym">Lingula unguis</name>
    <dbReference type="NCBI Taxonomy" id="7574"/>
    <lineage>
        <taxon>Eukaryota</taxon>
        <taxon>Metazoa</taxon>
        <taxon>Spiralia</taxon>
        <taxon>Lophotrochozoa</taxon>
        <taxon>Brachiopoda</taxon>
        <taxon>Linguliformea</taxon>
        <taxon>Lingulata</taxon>
        <taxon>Lingulida</taxon>
        <taxon>Linguloidea</taxon>
        <taxon>Lingulidae</taxon>
        <taxon>Lingula</taxon>
    </lineage>
</organism>
<dbReference type="FunFam" id="1.10.340.70:FF:000003">
    <property type="entry name" value="Protein CBG25708"/>
    <property type="match status" value="1"/>
</dbReference>
<dbReference type="InterPro" id="IPR036397">
    <property type="entry name" value="RNaseH_sf"/>
</dbReference>
<dbReference type="SUPFAM" id="SSF56672">
    <property type="entry name" value="DNA/RNA polymerases"/>
    <property type="match status" value="1"/>
</dbReference>
<dbReference type="GeneID" id="106151184"/>
<dbReference type="Gene3D" id="3.30.70.270">
    <property type="match status" value="1"/>
</dbReference>
<dbReference type="InterPro" id="IPR012337">
    <property type="entry name" value="RNaseH-like_sf"/>
</dbReference>
<dbReference type="PANTHER" id="PTHR37984">
    <property type="entry name" value="PROTEIN CBG26694"/>
    <property type="match status" value="1"/>
</dbReference>